<protein>
    <submittedName>
        <fullName evidence="1">Fur-regulated basic protein FbpA</fullName>
    </submittedName>
</protein>
<gene>
    <name evidence="1" type="primary">fbpA</name>
    <name evidence="1" type="ORF">D3873_10535</name>
</gene>
<dbReference type="OrthoDB" id="2972281at2"/>
<keyword evidence="2" id="KW-1185">Reference proteome</keyword>
<reference evidence="2" key="1">
    <citation type="submission" date="2018-09" db="EMBL/GenBank/DDBJ databases">
        <authorList>
            <person name="Zhu H."/>
        </authorList>
    </citation>
    <scope>NUCLEOTIDE SEQUENCE [LARGE SCALE GENOMIC DNA]</scope>
    <source>
        <strain evidence="2">K2R23-3</strain>
    </source>
</reference>
<dbReference type="RefSeq" id="WP_119883983.1">
    <property type="nucleotide sequence ID" value="NZ_CP032418.1"/>
</dbReference>
<evidence type="ECO:0000313" key="2">
    <source>
        <dbReference type="Proteomes" id="UP000265725"/>
    </source>
</evidence>
<dbReference type="Proteomes" id="UP000265725">
    <property type="component" value="Chromosome"/>
</dbReference>
<dbReference type="KEGG" id="paek:D3873_10535"/>
<accession>A0A385YUA6</accession>
<organism evidence="1 2">
    <name type="scientific">Paenisporosarcina cavernae</name>
    <dbReference type="NCBI Taxonomy" id="2320858"/>
    <lineage>
        <taxon>Bacteria</taxon>
        <taxon>Bacillati</taxon>
        <taxon>Bacillota</taxon>
        <taxon>Bacilli</taxon>
        <taxon>Bacillales</taxon>
        <taxon>Caryophanaceae</taxon>
        <taxon>Paenisporosarcina</taxon>
    </lineage>
</organism>
<dbReference type="EMBL" id="CP032418">
    <property type="protein sequence ID" value="AYC30266.1"/>
    <property type="molecule type" value="Genomic_DNA"/>
</dbReference>
<sequence length="54" mass="6248">MFAPKENSLENKKSHVIDDLVENGVFKVEGKQLYELSLFELMKETIDKDSSNMK</sequence>
<evidence type="ECO:0000313" key="1">
    <source>
        <dbReference type="EMBL" id="AYC30266.1"/>
    </source>
</evidence>
<proteinExistence type="predicted"/>
<dbReference type="Pfam" id="PF13076">
    <property type="entry name" value="Fur_reg_FbpA"/>
    <property type="match status" value="1"/>
</dbReference>
<dbReference type="InterPro" id="IPR025072">
    <property type="entry name" value="Fur_reg_FbpA"/>
</dbReference>
<name>A0A385YUA6_9BACL</name>
<dbReference type="AlphaFoldDB" id="A0A385YUA6"/>